<dbReference type="EMBL" id="BMWZ01000005">
    <property type="protein sequence ID" value="GGZ84570.1"/>
    <property type="molecule type" value="Genomic_DNA"/>
</dbReference>
<organism evidence="2 3">
    <name type="scientific">Algibacter mikhailovii</name>
    <dbReference type="NCBI Taxonomy" id="425498"/>
    <lineage>
        <taxon>Bacteria</taxon>
        <taxon>Pseudomonadati</taxon>
        <taxon>Bacteroidota</taxon>
        <taxon>Flavobacteriia</taxon>
        <taxon>Flavobacteriales</taxon>
        <taxon>Flavobacteriaceae</taxon>
        <taxon>Algibacter</taxon>
    </lineage>
</organism>
<evidence type="ECO:0000256" key="1">
    <source>
        <dbReference type="SAM" id="SignalP"/>
    </source>
</evidence>
<dbReference type="AlphaFoldDB" id="A0A918R3G6"/>
<evidence type="ECO:0000313" key="2">
    <source>
        <dbReference type="EMBL" id="GGZ84570.1"/>
    </source>
</evidence>
<feature type="chain" id="PRO_5037162766" description="DUF4270 domain-containing protein" evidence="1">
    <location>
        <begin position="24"/>
        <end position="563"/>
    </location>
</feature>
<keyword evidence="1" id="KW-0732">Signal</keyword>
<reference evidence="2" key="1">
    <citation type="journal article" date="2014" name="Int. J. Syst. Evol. Microbiol.">
        <title>Complete genome sequence of Corynebacterium casei LMG S-19264T (=DSM 44701T), isolated from a smear-ripened cheese.</title>
        <authorList>
            <consortium name="US DOE Joint Genome Institute (JGI-PGF)"/>
            <person name="Walter F."/>
            <person name="Albersmeier A."/>
            <person name="Kalinowski J."/>
            <person name="Ruckert C."/>
        </authorList>
    </citation>
    <scope>NUCLEOTIDE SEQUENCE</scope>
    <source>
        <strain evidence="2">KCTC 12710</strain>
    </source>
</reference>
<evidence type="ECO:0000313" key="3">
    <source>
        <dbReference type="Proteomes" id="UP000636004"/>
    </source>
</evidence>
<dbReference type="Pfam" id="PF14092">
    <property type="entry name" value="DUF4270"/>
    <property type="match status" value="1"/>
</dbReference>
<dbReference type="PROSITE" id="PS51257">
    <property type="entry name" value="PROKAR_LIPOPROTEIN"/>
    <property type="match status" value="1"/>
</dbReference>
<name>A0A918R3G6_9FLAO</name>
<reference evidence="2" key="2">
    <citation type="submission" date="2020-09" db="EMBL/GenBank/DDBJ databases">
        <authorList>
            <person name="Sun Q."/>
            <person name="Kim S."/>
        </authorList>
    </citation>
    <scope>NUCLEOTIDE SEQUENCE</scope>
    <source>
        <strain evidence="2">KCTC 12710</strain>
    </source>
</reference>
<sequence length="563" mass="63217">MKKTIKALNISVVFILMVSTFIACDKDFNVIDSDVLGKENFNFATRDSLWPITAYNRKTEAIQVNNLASHLLGIFNDPAYGQTKASIITQITPNSFDPEFGVNPIIDSVIISIPYFSTVNGADDDGFPTYRLDSLYGANKEDLTLSPKIKLTIYENGYFLRDFDPNNEEGIAQNYYSNASSSVNTALNGSTTIKFDDHIVGVDAPILNIEDFIPSNETIKTTVGTGDDAVTTRSEPAFRYPLDNDFWTKKIIEKEGDPVLSNANNFRNYFRGLYFKVEPIQTDGTMVQFSLDADASITMYYTNGEDTARISNNYAFNFTGNKLNTFINNYDIPLDDGDQNLGDAKLYLKGTEGSMAVVDLFNGLVDCDGDGNINDDALECFKNTFRQIDEDGEYIQDPLTNRYLLKRLINEAHLMVFEDEDLPDLGDENYHFYDRIYAYDIKNNEPTVDYTIDQTDNTQEPFNSKVISLGQRNPDNGKYKIRITEHLNNILINDSTNTKLGLVISTNVNYTNTGKILNSTDDVTEVPSATVLSPRGTIVFGSKETPSKEDKKLQLKIFFTESK</sequence>
<accession>A0A918R3G6</accession>
<gene>
    <name evidence="2" type="ORF">GCM10007028_23190</name>
</gene>
<dbReference type="RefSeq" id="WP_189360975.1">
    <property type="nucleotide sequence ID" value="NZ_BMWZ01000005.1"/>
</dbReference>
<dbReference type="InterPro" id="IPR025366">
    <property type="entry name" value="DUF4270"/>
</dbReference>
<proteinExistence type="predicted"/>
<comment type="caution">
    <text evidence="2">The sequence shown here is derived from an EMBL/GenBank/DDBJ whole genome shotgun (WGS) entry which is preliminary data.</text>
</comment>
<protein>
    <recommendedName>
        <fullName evidence="4">DUF4270 domain-containing protein</fullName>
    </recommendedName>
</protein>
<keyword evidence="3" id="KW-1185">Reference proteome</keyword>
<dbReference type="Proteomes" id="UP000636004">
    <property type="component" value="Unassembled WGS sequence"/>
</dbReference>
<feature type="signal peptide" evidence="1">
    <location>
        <begin position="1"/>
        <end position="23"/>
    </location>
</feature>
<evidence type="ECO:0008006" key="4">
    <source>
        <dbReference type="Google" id="ProtNLM"/>
    </source>
</evidence>